<dbReference type="Pfam" id="PF00196">
    <property type="entry name" value="GerE"/>
    <property type="match status" value="1"/>
</dbReference>
<feature type="modified residue" description="4-aspartylphosphate" evidence="5">
    <location>
        <position position="64"/>
    </location>
</feature>
<dbReference type="InterPro" id="IPR011006">
    <property type="entry name" value="CheY-like_superfamily"/>
</dbReference>
<keyword evidence="2" id="KW-0805">Transcription regulation</keyword>
<keyword evidence="9" id="KW-1185">Reference proteome</keyword>
<dbReference type="InterPro" id="IPR058245">
    <property type="entry name" value="NreC/VraR/RcsB-like_REC"/>
</dbReference>
<dbReference type="Proteomes" id="UP000192920">
    <property type="component" value="Unassembled WGS sequence"/>
</dbReference>
<keyword evidence="1 5" id="KW-0597">Phosphoprotein</keyword>
<dbReference type="SMART" id="SM00448">
    <property type="entry name" value="REC"/>
    <property type="match status" value="1"/>
</dbReference>
<proteinExistence type="predicted"/>
<dbReference type="Gene3D" id="3.40.50.2300">
    <property type="match status" value="1"/>
</dbReference>
<dbReference type="SUPFAM" id="SSF46894">
    <property type="entry name" value="C-terminal effector domain of the bipartite response regulators"/>
    <property type="match status" value="1"/>
</dbReference>
<accession>A0A1Y6BKJ1</accession>
<dbReference type="PRINTS" id="PR00038">
    <property type="entry name" value="HTHLUXR"/>
</dbReference>
<dbReference type="SMART" id="SM00421">
    <property type="entry name" value="HTH_LUXR"/>
    <property type="match status" value="1"/>
</dbReference>
<dbReference type="CDD" id="cd17535">
    <property type="entry name" value="REC_NarL-like"/>
    <property type="match status" value="1"/>
</dbReference>
<evidence type="ECO:0000256" key="4">
    <source>
        <dbReference type="ARBA" id="ARBA00023163"/>
    </source>
</evidence>
<dbReference type="AlphaFoldDB" id="A0A1Y6BKJ1"/>
<dbReference type="PROSITE" id="PS50043">
    <property type="entry name" value="HTH_LUXR_2"/>
    <property type="match status" value="1"/>
</dbReference>
<dbReference type="CDD" id="cd06170">
    <property type="entry name" value="LuxR_C_like"/>
    <property type="match status" value="1"/>
</dbReference>
<dbReference type="STRING" id="1123014.SAMN02745746_01653"/>
<dbReference type="Pfam" id="PF00072">
    <property type="entry name" value="Response_reg"/>
    <property type="match status" value="1"/>
</dbReference>
<evidence type="ECO:0000256" key="2">
    <source>
        <dbReference type="ARBA" id="ARBA00023015"/>
    </source>
</evidence>
<dbReference type="PANTHER" id="PTHR43214:SF41">
    <property type="entry name" value="NITRATE_NITRITE RESPONSE REGULATOR PROTEIN NARP"/>
    <property type="match status" value="1"/>
</dbReference>
<name>A0A1Y6BKJ1_9NEIS</name>
<evidence type="ECO:0000256" key="3">
    <source>
        <dbReference type="ARBA" id="ARBA00023125"/>
    </source>
</evidence>
<sequence length="215" mass="23269">MSLQQPNAASRIRLVLVDDHPLVRDGLRARLSSVPRLDVVGEAGSGREALELADTLRPDIMLVDIGMRDMNGIQLTAALRERHPGVVVVILSMYDNAEYVSSAVRAGARGYVLKDAPSQEIIAAIEAAVAGGSYYSHAVTHALIEPAPQPDPLTEREREVLLLLAAGHSNKMVAASLEISVRTVEAHRLNLRRKLGAENVAALVKYAMERGWIKG</sequence>
<dbReference type="EMBL" id="FXAG01000007">
    <property type="protein sequence ID" value="SMF16437.1"/>
    <property type="molecule type" value="Genomic_DNA"/>
</dbReference>
<dbReference type="InterPro" id="IPR000792">
    <property type="entry name" value="Tscrpt_reg_LuxR_C"/>
</dbReference>
<evidence type="ECO:0000313" key="8">
    <source>
        <dbReference type="EMBL" id="SMF16437.1"/>
    </source>
</evidence>
<evidence type="ECO:0000259" key="6">
    <source>
        <dbReference type="PROSITE" id="PS50043"/>
    </source>
</evidence>
<dbReference type="RefSeq" id="WP_085275948.1">
    <property type="nucleotide sequence ID" value="NZ_FXAG01000007.1"/>
</dbReference>
<keyword evidence="4" id="KW-0804">Transcription</keyword>
<gene>
    <name evidence="8" type="ORF">SAMN02745746_01653</name>
</gene>
<protein>
    <submittedName>
        <fullName evidence="8">Two component transcriptional regulator, LuxR family</fullName>
    </submittedName>
</protein>
<evidence type="ECO:0000313" key="9">
    <source>
        <dbReference type="Proteomes" id="UP000192920"/>
    </source>
</evidence>
<dbReference type="PROSITE" id="PS50110">
    <property type="entry name" value="RESPONSE_REGULATORY"/>
    <property type="match status" value="1"/>
</dbReference>
<dbReference type="PANTHER" id="PTHR43214">
    <property type="entry name" value="TWO-COMPONENT RESPONSE REGULATOR"/>
    <property type="match status" value="1"/>
</dbReference>
<organism evidence="8 9">
    <name type="scientific">Pseudogulbenkiania subflava DSM 22618</name>
    <dbReference type="NCBI Taxonomy" id="1123014"/>
    <lineage>
        <taxon>Bacteria</taxon>
        <taxon>Pseudomonadati</taxon>
        <taxon>Pseudomonadota</taxon>
        <taxon>Betaproteobacteria</taxon>
        <taxon>Neisseriales</taxon>
        <taxon>Chromobacteriaceae</taxon>
        <taxon>Pseudogulbenkiania</taxon>
    </lineage>
</organism>
<keyword evidence="3" id="KW-0238">DNA-binding</keyword>
<dbReference type="InterPro" id="IPR039420">
    <property type="entry name" value="WalR-like"/>
</dbReference>
<evidence type="ECO:0000256" key="1">
    <source>
        <dbReference type="ARBA" id="ARBA00022553"/>
    </source>
</evidence>
<dbReference type="GO" id="GO:0006355">
    <property type="term" value="P:regulation of DNA-templated transcription"/>
    <property type="evidence" value="ECO:0007669"/>
    <property type="project" value="InterPro"/>
</dbReference>
<dbReference type="GO" id="GO:0000160">
    <property type="term" value="P:phosphorelay signal transduction system"/>
    <property type="evidence" value="ECO:0007669"/>
    <property type="project" value="InterPro"/>
</dbReference>
<dbReference type="InterPro" id="IPR016032">
    <property type="entry name" value="Sig_transdc_resp-reg_C-effctor"/>
</dbReference>
<evidence type="ECO:0000259" key="7">
    <source>
        <dbReference type="PROSITE" id="PS50110"/>
    </source>
</evidence>
<evidence type="ECO:0000256" key="5">
    <source>
        <dbReference type="PROSITE-ProRule" id="PRU00169"/>
    </source>
</evidence>
<dbReference type="SUPFAM" id="SSF52172">
    <property type="entry name" value="CheY-like"/>
    <property type="match status" value="1"/>
</dbReference>
<feature type="domain" description="Response regulatory" evidence="7">
    <location>
        <begin position="13"/>
        <end position="129"/>
    </location>
</feature>
<feature type="domain" description="HTH luxR-type" evidence="6">
    <location>
        <begin position="146"/>
        <end position="211"/>
    </location>
</feature>
<dbReference type="InterPro" id="IPR001789">
    <property type="entry name" value="Sig_transdc_resp-reg_receiver"/>
</dbReference>
<dbReference type="PROSITE" id="PS00622">
    <property type="entry name" value="HTH_LUXR_1"/>
    <property type="match status" value="1"/>
</dbReference>
<reference evidence="9" key="1">
    <citation type="submission" date="2017-04" db="EMBL/GenBank/DDBJ databases">
        <authorList>
            <person name="Varghese N."/>
            <person name="Submissions S."/>
        </authorList>
    </citation>
    <scope>NUCLEOTIDE SEQUENCE [LARGE SCALE GENOMIC DNA]</scope>
    <source>
        <strain evidence="9">DSM 22618</strain>
    </source>
</reference>
<dbReference type="GO" id="GO:0003677">
    <property type="term" value="F:DNA binding"/>
    <property type="evidence" value="ECO:0007669"/>
    <property type="project" value="UniProtKB-KW"/>
</dbReference>